<sequence length="616" mass="67411">MLDIIEREANERGIPRDDFLRFAYIETGGGFDETVNRGPNGAKGLFQFVPGTARAYGIEGRELDPIANTDAAAQLYLDNRRILMNRQANDGVPYLSGKDQPDGFDMYMAHQQGAAGYRSIQTAIQTGEFARSDTRSNILNNVSSRDLEAVTGVEYATFRNMSDRDLAQTFTRYWDTKFDRISIPEKGIEPLTAETGARTQQPTAQQPSAQQPAEQAAAGIALEKAHALTLQYDHVKYGLGAKNPDSGKVDCSGWVVALQNATMEEINTKAGRDVFSKSERFSPGYDGAAMIVDKAQQRSGVLLEGKAVTADALREGMIIGEDNGPKSWDAGRYKGIDHIVMVVRDPTDGQLKVSQSRGGEGVELSSLDTYLSNKQSRGVKLFATDPLHNARELLQDKAVVRGNDAPVQSGAQEARATNTVLRENMRGEEVKQLQASLARMGYGDAEGRPLVADGAFGARTAAALKEFQRDHGLQVDGVAGPKTFEALRAAEKVPLISDPTHPQHPLFQQSRERLQQLSPAPYGNARELDNAAGALAFQARANGLERIDHIVPSRDGNSLFAVQGALDDPAHRRVHADNERLAEQTLVQSSSRMQQMDNETIQTQQQDQQRRSMQMA</sequence>
<dbReference type="InterPro" id="IPR036365">
    <property type="entry name" value="PGBD-like_sf"/>
</dbReference>
<evidence type="ECO:0000313" key="5">
    <source>
        <dbReference type="Proteomes" id="UP001209922"/>
    </source>
</evidence>
<feature type="compositionally biased region" description="Polar residues" evidence="1">
    <location>
        <begin position="586"/>
        <end position="601"/>
    </location>
</feature>
<proteinExistence type="predicted"/>
<organism evidence="4 5">
    <name type="scientific">Xanthomonas chitinilytica</name>
    <dbReference type="NCBI Taxonomy" id="2989819"/>
    <lineage>
        <taxon>Bacteria</taxon>
        <taxon>Pseudomonadati</taxon>
        <taxon>Pseudomonadota</taxon>
        <taxon>Gammaproteobacteria</taxon>
        <taxon>Lysobacterales</taxon>
        <taxon>Lysobacteraceae</taxon>
        <taxon>Xanthomonas</taxon>
    </lineage>
</organism>
<feature type="region of interest" description="Disordered" evidence="1">
    <location>
        <begin position="196"/>
        <end position="217"/>
    </location>
</feature>
<dbReference type="InterPro" id="IPR046519">
    <property type="entry name" value="X-Tfes_XVIPCD"/>
</dbReference>
<evidence type="ECO:0000256" key="1">
    <source>
        <dbReference type="SAM" id="MobiDB-lite"/>
    </source>
</evidence>
<protein>
    <submittedName>
        <fullName evidence="4">Peptidoglycan-binding protein</fullName>
    </submittedName>
</protein>
<dbReference type="Gene3D" id="1.10.101.10">
    <property type="entry name" value="PGBD-like superfamily/PGBD"/>
    <property type="match status" value="1"/>
</dbReference>
<dbReference type="EMBL" id="JAPCHY010000010">
    <property type="protein sequence ID" value="MCW4473324.1"/>
    <property type="molecule type" value="Genomic_DNA"/>
</dbReference>
<gene>
    <name evidence="4" type="ORF">OK345_12505</name>
</gene>
<feature type="compositionally biased region" description="Low complexity" evidence="1">
    <location>
        <begin position="602"/>
        <end position="616"/>
    </location>
</feature>
<evidence type="ECO:0000259" key="3">
    <source>
        <dbReference type="Pfam" id="PF20410"/>
    </source>
</evidence>
<evidence type="ECO:0000313" key="4">
    <source>
        <dbReference type="EMBL" id="MCW4473324.1"/>
    </source>
</evidence>
<feature type="domain" description="Peptidoglycan binding-like" evidence="2">
    <location>
        <begin position="426"/>
        <end position="487"/>
    </location>
</feature>
<dbReference type="Pfam" id="PF20410">
    <property type="entry name" value="X-Tfes_XVIPCD"/>
    <property type="match status" value="1"/>
</dbReference>
<feature type="region of interest" description="Disordered" evidence="1">
    <location>
        <begin position="586"/>
        <end position="616"/>
    </location>
</feature>
<dbReference type="InterPro" id="IPR023346">
    <property type="entry name" value="Lysozyme-like_dom_sf"/>
</dbReference>
<dbReference type="Proteomes" id="UP001209922">
    <property type="component" value="Unassembled WGS sequence"/>
</dbReference>
<feature type="domain" description="X-Tfes XVIPCD" evidence="3">
    <location>
        <begin position="498"/>
        <end position="595"/>
    </location>
</feature>
<dbReference type="SUPFAM" id="SSF53955">
    <property type="entry name" value="Lysozyme-like"/>
    <property type="match status" value="1"/>
</dbReference>
<keyword evidence="5" id="KW-1185">Reference proteome</keyword>
<accession>A0ABT3JXU8</accession>
<dbReference type="SUPFAM" id="SSF47090">
    <property type="entry name" value="PGBD-like"/>
    <property type="match status" value="1"/>
</dbReference>
<evidence type="ECO:0000259" key="2">
    <source>
        <dbReference type="Pfam" id="PF01471"/>
    </source>
</evidence>
<dbReference type="RefSeq" id="WP_265128362.1">
    <property type="nucleotide sequence ID" value="NZ_JAPCHY010000010.1"/>
</dbReference>
<dbReference type="InterPro" id="IPR002477">
    <property type="entry name" value="Peptidoglycan-bd-like"/>
</dbReference>
<comment type="caution">
    <text evidence="4">The sequence shown here is derived from an EMBL/GenBank/DDBJ whole genome shotgun (WGS) entry which is preliminary data.</text>
</comment>
<reference evidence="4 5" key="1">
    <citation type="submission" date="2022-10" db="EMBL/GenBank/DDBJ databases">
        <title>Xanthomonas sp. H13-6.</title>
        <authorList>
            <person name="Liu X."/>
            <person name="Deng Z."/>
            <person name="Jiang Y."/>
            <person name="Yu T."/>
            <person name="Ai J."/>
        </authorList>
    </citation>
    <scope>NUCLEOTIDE SEQUENCE [LARGE SCALE GENOMIC DNA]</scope>
    <source>
        <strain evidence="4 5">H13-6</strain>
    </source>
</reference>
<dbReference type="Pfam" id="PF01471">
    <property type="entry name" value="PG_binding_1"/>
    <property type="match status" value="1"/>
</dbReference>
<dbReference type="InterPro" id="IPR036366">
    <property type="entry name" value="PGBDSf"/>
</dbReference>
<dbReference type="Gene3D" id="3.90.1720.10">
    <property type="entry name" value="endopeptidase domain like (from Nostoc punctiforme)"/>
    <property type="match status" value="1"/>
</dbReference>
<name>A0ABT3JXU8_9XANT</name>
<dbReference type="Gene3D" id="1.10.530.10">
    <property type="match status" value="1"/>
</dbReference>